<dbReference type="InParanoid" id="H2YLN0"/>
<dbReference type="AlphaFoldDB" id="H2YLN0"/>
<feature type="transmembrane region" description="Helical" evidence="1">
    <location>
        <begin position="54"/>
        <end position="76"/>
    </location>
</feature>
<dbReference type="HOGENOM" id="CLU_1365833_0_0_1"/>
<proteinExistence type="predicted"/>
<name>H2YLN0_CIOSA</name>
<keyword evidence="1" id="KW-0472">Membrane</keyword>
<dbReference type="Proteomes" id="UP000007875">
    <property type="component" value="Unassembled WGS sequence"/>
</dbReference>
<dbReference type="PANTHER" id="PTHR33802">
    <property type="entry name" value="SI:CH211-161H7.5-RELATED"/>
    <property type="match status" value="1"/>
</dbReference>
<evidence type="ECO:0000313" key="2">
    <source>
        <dbReference type="Ensembl" id="ENSCSAVP00000006232.1"/>
    </source>
</evidence>
<reference evidence="2" key="3">
    <citation type="submission" date="2025-09" db="UniProtKB">
        <authorList>
            <consortium name="Ensembl"/>
        </authorList>
    </citation>
    <scope>IDENTIFICATION</scope>
</reference>
<evidence type="ECO:0000256" key="1">
    <source>
        <dbReference type="SAM" id="Phobius"/>
    </source>
</evidence>
<feature type="transmembrane region" description="Helical" evidence="1">
    <location>
        <begin position="6"/>
        <end position="28"/>
    </location>
</feature>
<organism evidence="2 3">
    <name type="scientific">Ciona savignyi</name>
    <name type="common">Pacific transparent sea squirt</name>
    <dbReference type="NCBI Taxonomy" id="51511"/>
    <lineage>
        <taxon>Eukaryota</taxon>
        <taxon>Metazoa</taxon>
        <taxon>Chordata</taxon>
        <taxon>Tunicata</taxon>
        <taxon>Ascidiacea</taxon>
        <taxon>Phlebobranchia</taxon>
        <taxon>Cionidae</taxon>
        <taxon>Ciona</taxon>
    </lineage>
</organism>
<evidence type="ECO:0000313" key="3">
    <source>
        <dbReference type="Proteomes" id="UP000007875"/>
    </source>
</evidence>
<dbReference type="PANTHER" id="PTHR33802:SF1">
    <property type="entry name" value="XK-RELATED PROTEIN"/>
    <property type="match status" value="1"/>
</dbReference>
<keyword evidence="1" id="KW-0812">Transmembrane</keyword>
<keyword evidence="3" id="KW-1185">Reference proteome</keyword>
<protein>
    <submittedName>
        <fullName evidence="2">Uncharacterized protein</fullName>
    </submittedName>
</protein>
<sequence>MSKASIVQYILVIFSLVVLIAAITMGYLGQRISSASYNTTGGITRKYYQQSTPVTASFIIAWGAIYIWNLANSIYLTVALFLPDHKSPLKQDPPLLSNYFFIAHTIAFACTLVWVLVFDRELLEVSLVVIIVCLVSVYVAISLSCKQLADGIESGRVDETTSKNMIWCVRILTQNGLGVFRHLDHHCYFAQYGDCYNLQE</sequence>
<feature type="transmembrane region" description="Helical" evidence="1">
    <location>
        <begin position="125"/>
        <end position="143"/>
    </location>
</feature>
<keyword evidence="1" id="KW-1133">Transmembrane helix</keyword>
<reference evidence="2" key="2">
    <citation type="submission" date="2025-08" db="UniProtKB">
        <authorList>
            <consortium name="Ensembl"/>
        </authorList>
    </citation>
    <scope>IDENTIFICATION</scope>
</reference>
<dbReference type="Ensembl" id="ENSCSAVT00000006310.1">
    <property type="protein sequence ID" value="ENSCSAVP00000006232.1"/>
    <property type="gene ID" value="ENSCSAVG00000003719.1"/>
</dbReference>
<accession>H2YLN0</accession>
<feature type="transmembrane region" description="Helical" evidence="1">
    <location>
        <begin position="96"/>
        <end position="118"/>
    </location>
</feature>
<reference evidence="3" key="1">
    <citation type="submission" date="2003-08" db="EMBL/GenBank/DDBJ databases">
        <authorList>
            <person name="Birren B."/>
            <person name="Nusbaum C."/>
            <person name="Abebe A."/>
            <person name="Abouelleil A."/>
            <person name="Adekoya E."/>
            <person name="Ait-zahra M."/>
            <person name="Allen N."/>
            <person name="Allen T."/>
            <person name="An P."/>
            <person name="Anderson M."/>
            <person name="Anderson S."/>
            <person name="Arachchi H."/>
            <person name="Armbruster J."/>
            <person name="Bachantsang P."/>
            <person name="Baldwin J."/>
            <person name="Barry A."/>
            <person name="Bayul T."/>
            <person name="Blitshsteyn B."/>
            <person name="Bloom T."/>
            <person name="Blye J."/>
            <person name="Boguslavskiy L."/>
            <person name="Borowsky M."/>
            <person name="Boukhgalter B."/>
            <person name="Brunache A."/>
            <person name="Butler J."/>
            <person name="Calixte N."/>
            <person name="Calvo S."/>
            <person name="Camarata J."/>
            <person name="Campo K."/>
            <person name="Chang J."/>
            <person name="Cheshatsang Y."/>
            <person name="Citroen M."/>
            <person name="Collymore A."/>
            <person name="Considine T."/>
            <person name="Cook A."/>
            <person name="Cooke P."/>
            <person name="Corum B."/>
            <person name="Cuomo C."/>
            <person name="David R."/>
            <person name="Dawoe T."/>
            <person name="Degray S."/>
            <person name="Dodge S."/>
            <person name="Dooley K."/>
            <person name="Dorje P."/>
            <person name="Dorjee K."/>
            <person name="Dorris L."/>
            <person name="Duffey N."/>
            <person name="Dupes A."/>
            <person name="Elkins T."/>
            <person name="Engels R."/>
            <person name="Erickson J."/>
            <person name="Farina A."/>
            <person name="Faro S."/>
            <person name="Ferreira P."/>
            <person name="Fischer H."/>
            <person name="Fitzgerald M."/>
            <person name="Foley K."/>
            <person name="Gage D."/>
            <person name="Galagan J."/>
            <person name="Gearin G."/>
            <person name="Gnerre S."/>
            <person name="Gnirke A."/>
            <person name="Goyette A."/>
            <person name="Graham J."/>
            <person name="Grandbois E."/>
            <person name="Gyaltsen K."/>
            <person name="Hafez N."/>
            <person name="Hagopian D."/>
            <person name="Hagos B."/>
            <person name="Hall J."/>
            <person name="Hatcher B."/>
            <person name="Heller A."/>
            <person name="Higgins H."/>
            <person name="Honan T."/>
            <person name="Horn A."/>
            <person name="Houde N."/>
            <person name="Hughes L."/>
            <person name="Hulme W."/>
            <person name="Husby E."/>
            <person name="Iliev I."/>
            <person name="Jaffe D."/>
            <person name="Jones C."/>
            <person name="Kamal M."/>
            <person name="Kamat A."/>
            <person name="Kamvysselis M."/>
            <person name="Karlsson E."/>
            <person name="Kells C."/>
            <person name="Kieu A."/>
            <person name="Kisner P."/>
            <person name="Kodira C."/>
            <person name="Kulbokas E."/>
            <person name="Labutti K."/>
            <person name="Lama D."/>
            <person name="Landers T."/>
            <person name="Leger J."/>
            <person name="Levine S."/>
            <person name="Lewis D."/>
            <person name="Lewis T."/>
            <person name="Lindblad-toh K."/>
            <person name="Liu X."/>
            <person name="Lokyitsang T."/>
            <person name="Lokyitsang Y."/>
            <person name="Lucien O."/>
            <person name="Lui A."/>
            <person name="Ma L.J."/>
            <person name="Mabbitt R."/>
            <person name="Macdonald J."/>
            <person name="Maclean C."/>
            <person name="Major J."/>
            <person name="Manning J."/>
            <person name="Marabella R."/>
            <person name="Maru K."/>
            <person name="Matthews C."/>
            <person name="Mauceli E."/>
            <person name="Mccarthy M."/>
            <person name="Mcdonough S."/>
            <person name="Mcghee T."/>
            <person name="Meldrim J."/>
            <person name="Meneus L."/>
            <person name="Mesirov J."/>
            <person name="Mihalev A."/>
            <person name="Mihova T."/>
            <person name="Mikkelsen T."/>
            <person name="Mlenga V."/>
            <person name="Moru K."/>
            <person name="Mozes J."/>
            <person name="Mulrain L."/>
            <person name="Munson G."/>
            <person name="Naylor J."/>
            <person name="Newes C."/>
            <person name="Nguyen C."/>
            <person name="Nguyen N."/>
            <person name="Nguyen T."/>
            <person name="Nicol R."/>
            <person name="Nielsen C."/>
            <person name="Nizzari M."/>
            <person name="Norbu C."/>
            <person name="Norbu N."/>
            <person name="O'donnell P."/>
            <person name="Okoawo O."/>
            <person name="O'leary S."/>
            <person name="Omotosho B."/>
            <person name="O'neill K."/>
            <person name="Osman S."/>
            <person name="Parker S."/>
            <person name="Perrin D."/>
            <person name="Phunkhang P."/>
            <person name="Piqani B."/>
            <person name="Purcell S."/>
            <person name="Rachupka T."/>
            <person name="Ramasamy U."/>
            <person name="Rameau R."/>
            <person name="Ray V."/>
            <person name="Raymond C."/>
            <person name="Retta R."/>
            <person name="Richardson S."/>
            <person name="Rise C."/>
            <person name="Rodriguez J."/>
            <person name="Rogers J."/>
            <person name="Rogov P."/>
            <person name="Rutman M."/>
            <person name="Schupbach R."/>
            <person name="Seaman C."/>
            <person name="Settipalli S."/>
            <person name="Sharpe T."/>
            <person name="Sheridan J."/>
            <person name="Sherpa N."/>
            <person name="Shi J."/>
            <person name="Smirnov S."/>
            <person name="Smith C."/>
            <person name="Sougnez C."/>
            <person name="Spencer B."/>
            <person name="Stalker J."/>
            <person name="Stange-thomann N."/>
            <person name="Stavropoulos S."/>
            <person name="Stetson K."/>
            <person name="Stone C."/>
            <person name="Stone S."/>
            <person name="Stubbs M."/>
            <person name="Talamas J."/>
            <person name="Tchuinga P."/>
            <person name="Tenzing P."/>
            <person name="Tesfaye S."/>
            <person name="Theodore J."/>
            <person name="Thoulutsang Y."/>
            <person name="Topham K."/>
            <person name="Towey S."/>
            <person name="Tsamla T."/>
            <person name="Tsomo N."/>
            <person name="Vallee D."/>
            <person name="Vassiliev H."/>
            <person name="Venkataraman V."/>
            <person name="Vinson J."/>
            <person name="Vo A."/>
            <person name="Wade C."/>
            <person name="Wang S."/>
            <person name="Wangchuk T."/>
            <person name="Wangdi T."/>
            <person name="Whittaker C."/>
            <person name="Wilkinson J."/>
            <person name="Wu Y."/>
            <person name="Wyman D."/>
            <person name="Yadav S."/>
            <person name="Yang S."/>
            <person name="Yang X."/>
            <person name="Yeager S."/>
            <person name="Yee E."/>
            <person name="Young G."/>
            <person name="Zainoun J."/>
            <person name="Zembeck L."/>
            <person name="Zimmer A."/>
            <person name="Zody M."/>
            <person name="Lander E."/>
        </authorList>
    </citation>
    <scope>NUCLEOTIDE SEQUENCE [LARGE SCALE GENOMIC DNA]</scope>
</reference>